<evidence type="ECO:0000313" key="2">
    <source>
        <dbReference type="Proteomes" id="UP000789524"/>
    </source>
</evidence>
<dbReference type="AlphaFoldDB" id="A0A8J2QME6"/>
<evidence type="ECO:0000313" key="1">
    <source>
        <dbReference type="EMBL" id="CAG9565837.1"/>
    </source>
</evidence>
<keyword evidence="2" id="KW-1185">Reference proteome</keyword>
<comment type="caution">
    <text evidence="1">The sequence shown here is derived from an EMBL/GenBank/DDBJ whole genome shotgun (WGS) entry which is preliminary data.</text>
</comment>
<reference evidence="1" key="1">
    <citation type="submission" date="2021-09" db="EMBL/GenBank/DDBJ databases">
        <authorList>
            <person name="Martin H S."/>
        </authorList>
    </citation>
    <scope>NUCLEOTIDE SEQUENCE</scope>
</reference>
<gene>
    <name evidence="1" type="ORF">DCHRY22_LOCUS6602</name>
</gene>
<protein>
    <submittedName>
        <fullName evidence="1">(African queen) hypothetical protein</fullName>
    </submittedName>
</protein>
<dbReference type="EMBL" id="CAKASE010000055">
    <property type="protein sequence ID" value="CAG9565837.1"/>
    <property type="molecule type" value="Genomic_DNA"/>
</dbReference>
<organism evidence="1 2">
    <name type="scientific">Danaus chrysippus</name>
    <name type="common">African queen</name>
    <dbReference type="NCBI Taxonomy" id="151541"/>
    <lineage>
        <taxon>Eukaryota</taxon>
        <taxon>Metazoa</taxon>
        <taxon>Ecdysozoa</taxon>
        <taxon>Arthropoda</taxon>
        <taxon>Hexapoda</taxon>
        <taxon>Insecta</taxon>
        <taxon>Pterygota</taxon>
        <taxon>Neoptera</taxon>
        <taxon>Endopterygota</taxon>
        <taxon>Lepidoptera</taxon>
        <taxon>Glossata</taxon>
        <taxon>Ditrysia</taxon>
        <taxon>Papilionoidea</taxon>
        <taxon>Nymphalidae</taxon>
        <taxon>Danainae</taxon>
        <taxon>Danaini</taxon>
        <taxon>Danaina</taxon>
        <taxon>Danaus</taxon>
        <taxon>Anosia</taxon>
    </lineage>
</organism>
<proteinExistence type="predicted"/>
<sequence>MYFKFGSGKQTRCTRREINCWSKQGQIECREDKHSAKINVRDERHGGRDAGCQLVDAMIHATHSTELDVNLECNDKENGLFVSATL</sequence>
<dbReference type="Proteomes" id="UP000789524">
    <property type="component" value="Unassembled WGS sequence"/>
</dbReference>
<accession>A0A8J2QME6</accession>
<name>A0A8J2QME6_9NEOP</name>